<accession>A0ABW2HR98</accession>
<comment type="caution">
    <text evidence="4">The sequence shown here is derived from an EMBL/GenBank/DDBJ whole genome shotgun (WGS) entry which is preliminary data.</text>
</comment>
<dbReference type="InterPro" id="IPR032830">
    <property type="entry name" value="XPB/Ssl2_N"/>
</dbReference>
<feature type="region of interest" description="Disordered" evidence="1">
    <location>
        <begin position="178"/>
        <end position="224"/>
    </location>
</feature>
<dbReference type="RefSeq" id="WP_378966055.1">
    <property type="nucleotide sequence ID" value="NZ_JBHTBJ010000005.1"/>
</dbReference>
<name>A0ABW2HR98_9ACTN</name>
<keyword evidence="4" id="KW-0547">Nucleotide-binding</keyword>
<dbReference type="GO" id="GO:0004386">
    <property type="term" value="F:helicase activity"/>
    <property type="evidence" value="ECO:0007669"/>
    <property type="project" value="UniProtKB-KW"/>
</dbReference>
<keyword evidence="5" id="KW-1185">Reference proteome</keyword>
<dbReference type="Pfam" id="PF13625">
    <property type="entry name" value="Helicase_C_3"/>
    <property type="match status" value="1"/>
</dbReference>
<feature type="region of interest" description="Disordered" evidence="1">
    <location>
        <begin position="272"/>
        <end position="294"/>
    </location>
</feature>
<feature type="domain" description="WYL" evidence="2">
    <location>
        <begin position="784"/>
        <end position="845"/>
    </location>
</feature>
<evidence type="ECO:0000313" key="4">
    <source>
        <dbReference type="EMBL" id="MFC7274301.1"/>
    </source>
</evidence>
<dbReference type="Proteomes" id="UP001596548">
    <property type="component" value="Unassembled WGS sequence"/>
</dbReference>
<dbReference type="Pfam" id="PF13280">
    <property type="entry name" value="WYL"/>
    <property type="match status" value="1"/>
</dbReference>
<sequence>MATTFADQLRSLTDEALGALLQLRPDLVVPVPADVSALAVRAQSRGSVARCLDALDEFTLRILDAARLSRAADTALTSVDAILELAGGGVSPDDVRAAVDRLRARFLLHGPAEALEVTGAVDEVTSPYPAGLGRPADYLDAQTAALVADRAKLRRTVMAAPPASRAVLDRLAAGPPIGVLSRDATSRQAAGREATGREATGREAAGREAAGRESGSRDGAGRDAMTEPVRWLVEEHILVPISEAGRAPRPDGELVELPREVGMLLRRETGPLGALRPFPPLPEGTSRDPKSVDSAGAGQVMEAVRSAEALLDALGAEPAPVLRAGGLGVRDLRRLARAAGLDEPAAGLLLEIVYAAGLLGEADAHGSARSVTVSRAAGPADEIFLPTGAYDLWRALSIAQRWHTLARAWLSLTRQPGLIGTRDDRDRPINALAPEAERAGAPLARREALLVLADLAPGVAPAADEVLELLAWQAPRRARGREAAHRDALAGAAVLGVTALGALTSYARLLLEDLDDDAESDPLGVRAAAARQPSDAVRTLDGLLPAPVDHILVQADLSVVVPGPPEPELAAELDVVAEPESAGGASVFRVTAASVRRALDVGYTANDLHALFKRRSRTPVPQTLTYMIDDAARRHGGLRAGSVGSYLRSDDEALIAEVLADKRLVPLALRQIAPTVLVSPAPVARLLGQLRDAGFAPVAEDAGGAAVLSRPKVRRAPTRTPLAARLSDQAGPPILAGPRLAGVVEQIRRGDIATRAARRAPVTVRAANGQAVTGLTAVQRHGEAMAVLQQAVREKARVWVGYVDSHGATLSRLVRPVSLSAGYLRAEDERTETLHTFALHRITAAVPEQE</sequence>
<keyword evidence="4" id="KW-0347">Helicase</keyword>
<keyword evidence="4" id="KW-0067">ATP-binding</keyword>
<dbReference type="InterPro" id="IPR026881">
    <property type="entry name" value="WYL_dom"/>
</dbReference>
<protein>
    <submittedName>
        <fullName evidence="4">Helicase-associated domain-containing protein</fullName>
    </submittedName>
</protein>
<feature type="compositionally biased region" description="Basic and acidic residues" evidence="1">
    <location>
        <begin position="194"/>
        <end position="224"/>
    </location>
</feature>
<gene>
    <name evidence="4" type="ORF">ACFQS1_09940</name>
</gene>
<evidence type="ECO:0000259" key="2">
    <source>
        <dbReference type="Pfam" id="PF13280"/>
    </source>
</evidence>
<feature type="domain" description="Helicase XPB/Ssl2 N-terminal" evidence="3">
    <location>
        <begin position="551"/>
        <end position="673"/>
    </location>
</feature>
<evidence type="ECO:0000259" key="3">
    <source>
        <dbReference type="Pfam" id="PF13625"/>
    </source>
</evidence>
<dbReference type="EMBL" id="JBHTBJ010000005">
    <property type="protein sequence ID" value="MFC7274301.1"/>
    <property type="molecule type" value="Genomic_DNA"/>
</dbReference>
<proteinExistence type="predicted"/>
<keyword evidence="4" id="KW-0378">Hydrolase</keyword>
<evidence type="ECO:0000313" key="5">
    <source>
        <dbReference type="Proteomes" id="UP001596548"/>
    </source>
</evidence>
<dbReference type="PROSITE" id="PS52050">
    <property type="entry name" value="WYL"/>
    <property type="match status" value="1"/>
</dbReference>
<organism evidence="4 5">
    <name type="scientific">Paractinoplanes rhizophilus</name>
    <dbReference type="NCBI Taxonomy" id="1416877"/>
    <lineage>
        <taxon>Bacteria</taxon>
        <taxon>Bacillati</taxon>
        <taxon>Actinomycetota</taxon>
        <taxon>Actinomycetes</taxon>
        <taxon>Micromonosporales</taxon>
        <taxon>Micromonosporaceae</taxon>
        <taxon>Paractinoplanes</taxon>
    </lineage>
</organism>
<evidence type="ECO:0000256" key="1">
    <source>
        <dbReference type="SAM" id="MobiDB-lite"/>
    </source>
</evidence>
<reference evidence="5" key="1">
    <citation type="journal article" date="2019" name="Int. J. Syst. Evol. Microbiol.">
        <title>The Global Catalogue of Microorganisms (GCM) 10K type strain sequencing project: providing services to taxonomists for standard genome sequencing and annotation.</title>
        <authorList>
            <consortium name="The Broad Institute Genomics Platform"/>
            <consortium name="The Broad Institute Genome Sequencing Center for Infectious Disease"/>
            <person name="Wu L."/>
            <person name="Ma J."/>
        </authorList>
    </citation>
    <scope>NUCLEOTIDE SEQUENCE [LARGE SCALE GENOMIC DNA]</scope>
    <source>
        <strain evidence="5">XZYJT-10</strain>
    </source>
</reference>